<accession>A0A1S3YNS7</accession>
<feature type="region of interest" description="Disordered" evidence="8">
    <location>
        <begin position="315"/>
        <end position="383"/>
    </location>
</feature>
<dbReference type="GO" id="GO:0006310">
    <property type="term" value="P:DNA recombination"/>
    <property type="evidence" value="ECO:0007669"/>
    <property type="project" value="UniProtKB-UniRule"/>
</dbReference>
<evidence type="ECO:0000256" key="4">
    <source>
        <dbReference type="ARBA" id="ARBA00023172"/>
    </source>
</evidence>
<feature type="region of interest" description="Disordered" evidence="8">
    <location>
        <begin position="1"/>
        <end position="38"/>
    </location>
</feature>
<dbReference type="InterPro" id="IPR027786">
    <property type="entry name" value="Nse4/EID"/>
</dbReference>
<evidence type="ECO:0000256" key="5">
    <source>
        <dbReference type="ARBA" id="ARBA00023204"/>
    </source>
</evidence>
<dbReference type="PANTHER" id="PTHR16140:SF0">
    <property type="entry name" value="NON-STRUCTURAL MAINTENANCE OF CHROMOSOMES ELEMENT 4"/>
    <property type="match status" value="1"/>
</dbReference>
<feature type="compositionally biased region" description="Polar residues" evidence="8">
    <location>
        <begin position="322"/>
        <end position="342"/>
    </location>
</feature>
<dbReference type="OrthoDB" id="361242at2759"/>
<dbReference type="STRING" id="4097.A0A1S3YNS7"/>
<feature type="domain" description="Non-structural maintenance of chromosome element 4 C-terminal" evidence="9">
    <location>
        <begin position="226"/>
        <end position="312"/>
    </location>
</feature>
<dbReference type="PaxDb" id="4097-A0A1S3YNS7"/>
<feature type="compositionally biased region" description="Basic and acidic residues" evidence="8">
    <location>
        <begin position="191"/>
        <end position="207"/>
    </location>
</feature>
<reference evidence="10" key="1">
    <citation type="journal article" date="2014" name="Nat. Commun.">
        <title>The tobacco genome sequence and its comparison with those of tomato and potato.</title>
        <authorList>
            <person name="Sierro N."/>
            <person name="Battey J.N."/>
            <person name="Ouadi S."/>
            <person name="Bakaher N."/>
            <person name="Bovet L."/>
            <person name="Willig A."/>
            <person name="Goepfert S."/>
            <person name="Peitsch M.C."/>
            <person name="Ivanov N.V."/>
        </authorList>
    </citation>
    <scope>NUCLEOTIDE SEQUENCE [LARGE SCALE GENOMIC DNA]</scope>
</reference>
<evidence type="ECO:0000313" key="11">
    <source>
        <dbReference type="RefSeq" id="XP_016453662.1"/>
    </source>
</evidence>
<dbReference type="Proteomes" id="UP000790787">
    <property type="component" value="Chromosome 15"/>
</dbReference>
<feature type="compositionally biased region" description="Basic residues" evidence="8">
    <location>
        <begin position="374"/>
        <end position="383"/>
    </location>
</feature>
<dbReference type="PANTHER" id="PTHR16140">
    <property type="entry name" value="NON-STRUCTURAL MAINTENANCE OF CHROMOSOMES ELEMENT 4"/>
    <property type="match status" value="1"/>
</dbReference>
<evidence type="ECO:0000259" key="9">
    <source>
        <dbReference type="Pfam" id="PF08743"/>
    </source>
</evidence>
<gene>
    <name evidence="11" type="primary">LOC107777999</name>
</gene>
<evidence type="ECO:0000313" key="10">
    <source>
        <dbReference type="Proteomes" id="UP000790787"/>
    </source>
</evidence>
<dbReference type="AlphaFoldDB" id="A0A1S3YNS7"/>
<name>A0A1S3YNS7_TOBAC</name>
<organism evidence="10 11">
    <name type="scientific">Nicotiana tabacum</name>
    <name type="common">Common tobacco</name>
    <dbReference type="NCBI Taxonomy" id="4097"/>
    <lineage>
        <taxon>Eukaryota</taxon>
        <taxon>Viridiplantae</taxon>
        <taxon>Streptophyta</taxon>
        <taxon>Embryophyta</taxon>
        <taxon>Tracheophyta</taxon>
        <taxon>Spermatophyta</taxon>
        <taxon>Magnoliopsida</taxon>
        <taxon>eudicotyledons</taxon>
        <taxon>Gunneridae</taxon>
        <taxon>Pentapetalae</taxon>
        <taxon>asterids</taxon>
        <taxon>lamiids</taxon>
        <taxon>Solanales</taxon>
        <taxon>Solanaceae</taxon>
        <taxon>Nicotianoideae</taxon>
        <taxon>Nicotianeae</taxon>
        <taxon>Nicotiana</taxon>
    </lineage>
</organism>
<comment type="subunit">
    <text evidence="7">Component of the SMC5-SMC6 complex.</text>
</comment>
<feature type="compositionally biased region" description="Low complexity" evidence="8">
    <location>
        <begin position="14"/>
        <end position="32"/>
    </location>
</feature>
<dbReference type="RefSeq" id="XP_016453662.1">
    <property type="nucleotide sequence ID" value="XM_016598176.2"/>
</dbReference>
<dbReference type="GO" id="GO:0005634">
    <property type="term" value="C:nucleus"/>
    <property type="evidence" value="ECO:0000318"/>
    <property type="project" value="GO_Central"/>
</dbReference>
<reference evidence="11" key="2">
    <citation type="submission" date="2025-08" db="UniProtKB">
        <authorList>
            <consortium name="RefSeq"/>
        </authorList>
    </citation>
    <scope>IDENTIFICATION</scope>
    <source>
        <tissue evidence="11">Leaf</tissue>
    </source>
</reference>
<evidence type="ECO:0000256" key="2">
    <source>
        <dbReference type="ARBA" id="ARBA00008997"/>
    </source>
</evidence>
<evidence type="ECO:0000256" key="6">
    <source>
        <dbReference type="ARBA" id="ARBA00023242"/>
    </source>
</evidence>
<dbReference type="GO" id="GO:0030915">
    <property type="term" value="C:Smc5-Smc6 complex"/>
    <property type="evidence" value="ECO:0000318"/>
    <property type="project" value="GO_Central"/>
</dbReference>
<keyword evidence="5 7" id="KW-0234">DNA repair</keyword>
<evidence type="ECO:0000256" key="1">
    <source>
        <dbReference type="ARBA" id="ARBA00004123"/>
    </source>
</evidence>
<dbReference type="KEGG" id="nta:107777999"/>
<evidence type="ECO:0000256" key="8">
    <source>
        <dbReference type="SAM" id="MobiDB-lite"/>
    </source>
</evidence>
<evidence type="ECO:0000256" key="7">
    <source>
        <dbReference type="RuleBase" id="RU365071"/>
    </source>
</evidence>
<dbReference type="Pfam" id="PF08743">
    <property type="entry name" value="Nse4_C"/>
    <property type="match status" value="1"/>
</dbReference>
<dbReference type="RefSeq" id="XP_016453662.1">
    <property type="nucleotide sequence ID" value="XM_016598176.1"/>
</dbReference>
<dbReference type="OMA" id="MEDKRQT"/>
<feature type="region of interest" description="Disordered" evidence="8">
    <location>
        <begin position="188"/>
        <end position="207"/>
    </location>
</feature>
<evidence type="ECO:0000256" key="3">
    <source>
        <dbReference type="ARBA" id="ARBA00022763"/>
    </source>
</evidence>
<comment type="similarity">
    <text evidence="2 7">Belongs to the NSE4 family.</text>
</comment>
<keyword evidence="3 7" id="KW-0227">DNA damage</keyword>
<dbReference type="InterPro" id="IPR014854">
    <property type="entry name" value="Nse4_C"/>
</dbReference>
<sequence>MFRTAKREPVNIQSSNGAAAAAGARNNNNNSSVDEDHTIGRRVLRSHYLNFKSRISDERDNISQVDSDKFKTIIEEVERLHQQVQKPREQVADAEALLDITNSLVTTVKAHSNGGVTPSDFVSCLLGDFGQEGGSSSRTEEDGNIHWKDVGLAVSHVFKGAPGCCTMIGPMNTEVKQRNPVVRRKRVMPTESERPEELNETVGEEKTETDKNMATMFQILRRHKSVKLENIILNRRSFAQTVENLFALSFLIKDGRADITVDDKGCHRVSPRNAPASNAVLSGEVSYTHFVFRFDFLDWKLMLASVGEGEELMPHRNEAETPANSQPASNNVENERAVSTTPIRKLSRNRGLVLQEQTVVEDSPESDNSARAAAIRKGKRKLT</sequence>
<keyword evidence="4 7" id="KW-0233">DNA recombination</keyword>
<dbReference type="GO" id="GO:0006281">
    <property type="term" value="P:DNA repair"/>
    <property type="evidence" value="ECO:0000318"/>
    <property type="project" value="GO_Central"/>
</dbReference>
<comment type="subcellular location">
    <subcellularLocation>
        <location evidence="1 7">Nucleus</location>
    </subcellularLocation>
</comment>
<proteinExistence type="inferred from homology"/>
<dbReference type="GeneID" id="107777999"/>
<comment type="function">
    <text evidence="7">Component of the SMC5-SMC6 complex, that promotes sister chromatid alignment after DNA damage and facilitates double-stranded DNA breaks (DSBs) repair via homologous recombination between sister chromatids.</text>
</comment>
<protein>
    <recommendedName>
        <fullName evidence="7">Non-structural maintenance of chromosomes element 4</fullName>
    </recommendedName>
</protein>
<keyword evidence="6 7" id="KW-0539">Nucleus</keyword>
<keyword evidence="10" id="KW-1185">Reference proteome</keyword>